<dbReference type="EMBL" id="GGMR01017419">
    <property type="protein sequence ID" value="MBY30038.1"/>
    <property type="molecule type" value="Transcribed_RNA"/>
</dbReference>
<dbReference type="AlphaFoldDB" id="A0A2S2PL91"/>
<reference evidence="1" key="1">
    <citation type="submission" date="2018-04" db="EMBL/GenBank/DDBJ databases">
        <title>Transcriptome of Schizaphis graminum biotype I.</title>
        <authorList>
            <person name="Scully E.D."/>
            <person name="Geib S.M."/>
            <person name="Palmer N.A."/>
            <person name="Koch K."/>
            <person name="Bradshaw J."/>
            <person name="Heng-Moss T."/>
            <person name="Sarath G."/>
        </authorList>
    </citation>
    <scope>NUCLEOTIDE SEQUENCE</scope>
</reference>
<sequence length="155" mass="17553">MTSHVKNYEIRLCRRPVILCRAVVLVVVLQPIIAGTGSRDAYGTALYKLTDDRKTWTFDERIKLQCRMTVGSLVPGANFSDSTGEIFLVYFELIKIEAKKIVSSSARKSAMINVVDVLGGYLHAKLLPRAKELYYEGRAKYSTVKKLHELEKKIK</sequence>
<proteinExistence type="predicted"/>
<name>A0A2S2PL91_SCHGA</name>
<gene>
    <name evidence="1" type="ORF">g.28803</name>
</gene>
<evidence type="ECO:0000313" key="1">
    <source>
        <dbReference type="EMBL" id="MBY30038.1"/>
    </source>
</evidence>
<protein>
    <submittedName>
        <fullName evidence="1">Uncharacterized protein</fullName>
    </submittedName>
</protein>
<accession>A0A2S2PL91</accession>
<organism evidence="1">
    <name type="scientific">Schizaphis graminum</name>
    <name type="common">Green bug aphid</name>
    <dbReference type="NCBI Taxonomy" id="13262"/>
    <lineage>
        <taxon>Eukaryota</taxon>
        <taxon>Metazoa</taxon>
        <taxon>Ecdysozoa</taxon>
        <taxon>Arthropoda</taxon>
        <taxon>Hexapoda</taxon>
        <taxon>Insecta</taxon>
        <taxon>Pterygota</taxon>
        <taxon>Neoptera</taxon>
        <taxon>Paraneoptera</taxon>
        <taxon>Hemiptera</taxon>
        <taxon>Sternorrhyncha</taxon>
        <taxon>Aphidomorpha</taxon>
        <taxon>Aphidoidea</taxon>
        <taxon>Aphididae</taxon>
        <taxon>Aphidini</taxon>
        <taxon>Schizaphis</taxon>
    </lineage>
</organism>